<feature type="domain" description="Transglutaminase-like" evidence="1">
    <location>
        <begin position="78"/>
        <end position="150"/>
    </location>
</feature>
<protein>
    <recommendedName>
        <fullName evidence="1">Transglutaminase-like domain-containing protein</fullName>
    </recommendedName>
</protein>
<organism evidence="2">
    <name type="scientific">marine metagenome</name>
    <dbReference type="NCBI Taxonomy" id="408172"/>
    <lineage>
        <taxon>unclassified sequences</taxon>
        <taxon>metagenomes</taxon>
        <taxon>ecological metagenomes</taxon>
    </lineage>
</organism>
<accession>A0A382LQN5</accession>
<dbReference type="InterPro" id="IPR002931">
    <property type="entry name" value="Transglutaminase-like"/>
</dbReference>
<reference evidence="2" key="1">
    <citation type="submission" date="2018-05" db="EMBL/GenBank/DDBJ databases">
        <authorList>
            <person name="Lanie J.A."/>
            <person name="Ng W.-L."/>
            <person name="Kazmierczak K.M."/>
            <person name="Andrzejewski T.M."/>
            <person name="Davidsen T.M."/>
            <person name="Wayne K.J."/>
            <person name="Tettelin H."/>
            <person name="Glass J.I."/>
            <person name="Rusch D."/>
            <person name="Podicherti R."/>
            <person name="Tsui H.-C.T."/>
            <person name="Winkler M.E."/>
        </authorList>
    </citation>
    <scope>NUCLEOTIDE SEQUENCE</scope>
</reference>
<proteinExistence type="predicted"/>
<dbReference type="PANTHER" id="PTHR33490:SF3">
    <property type="entry name" value="CONSERVED INTEGRAL MEMBRANE PROTEIN"/>
    <property type="match status" value="1"/>
</dbReference>
<evidence type="ECO:0000313" key="2">
    <source>
        <dbReference type="EMBL" id="SVC39019.1"/>
    </source>
</evidence>
<name>A0A382LQN5_9ZZZZ</name>
<evidence type="ECO:0000259" key="1">
    <source>
        <dbReference type="SMART" id="SM00460"/>
    </source>
</evidence>
<dbReference type="EMBL" id="UINC01088622">
    <property type="protein sequence ID" value="SVC39019.1"/>
    <property type="molecule type" value="Genomic_DNA"/>
</dbReference>
<dbReference type="PANTHER" id="PTHR33490">
    <property type="entry name" value="BLR5614 PROTEIN-RELATED"/>
    <property type="match status" value="1"/>
</dbReference>
<sequence>MTILEAPMDRSNLDPNLAPTYFIDSDNALVKEFAKNAVADTTDEVARGVQLYYAVRDSIRYDPYDINCTPQGFKASTCLERGRGFCITKAALLAACARAENIPSRVGFGDVKNHLATPILIELMGTDEFVFHGYTELFLGGSWVKATPAFNLTLCDRFGVLPLEFDGSRDSLFHPFDAAGRRHMEYIRQRGSFDDVPFDEIVSVFKKSYPEAMKRGFKLSDADFETDAGNT</sequence>
<dbReference type="SMART" id="SM00460">
    <property type="entry name" value="TGc"/>
    <property type="match status" value="1"/>
</dbReference>
<dbReference type="InterPro" id="IPR038765">
    <property type="entry name" value="Papain-like_cys_pep_sf"/>
</dbReference>
<dbReference type="Gene3D" id="3.10.620.30">
    <property type="match status" value="1"/>
</dbReference>
<dbReference type="Pfam" id="PF01841">
    <property type="entry name" value="Transglut_core"/>
    <property type="match status" value="1"/>
</dbReference>
<gene>
    <name evidence="2" type="ORF">METZ01_LOCUS291873</name>
</gene>
<dbReference type="SUPFAM" id="SSF54001">
    <property type="entry name" value="Cysteine proteinases"/>
    <property type="match status" value="1"/>
</dbReference>
<dbReference type="AlphaFoldDB" id="A0A382LQN5"/>